<name>A0A9W9JFB1_9EURO</name>
<feature type="transmembrane region" description="Helical" evidence="10">
    <location>
        <begin position="208"/>
        <end position="227"/>
    </location>
</feature>
<feature type="transmembrane region" description="Helical" evidence="10">
    <location>
        <begin position="404"/>
        <end position="425"/>
    </location>
</feature>
<keyword evidence="5" id="KW-0630">Potassium</keyword>
<feature type="region of interest" description="Disordered" evidence="9">
    <location>
        <begin position="655"/>
        <end position="689"/>
    </location>
</feature>
<proteinExistence type="predicted"/>
<feature type="transmembrane region" description="Helical" evidence="10">
    <location>
        <begin position="493"/>
        <end position="511"/>
    </location>
</feature>
<feature type="transmembrane region" description="Helical" evidence="10">
    <location>
        <begin position="357"/>
        <end position="383"/>
    </location>
</feature>
<dbReference type="PANTHER" id="PTHR30540">
    <property type="entry name" value="OSMOTIC STRESS POTASSIUM TRANSPORTER"/>
    <property type="match status" value="1"/>
</dbReference>
<dbReference type="RefSeq" id="XP_058305807.1">
    <property type="nucleotide sequence ID" value="XM_058455819.1"/>
</dbReference>
<dbReference type="GO" id="GO:0016020">
    <property type="term" value="C:membrane"/>
    <property type="evidence" value="ECO:0007669"/>
    <property type="project" value="UniProtKB-SubCell"/>
</dbReference>
<dbReference type="GO" id="GO:0015079">
    <property type="term" value="F:potassium ion transmembrane transporter activity"/>
    <property type="evidence" value="ECO:0007669"/>
    <property type="project" value="InterPro"/>
</dbReference>
<reference evidence="13" key="2">
    <citation type="journal article" date="2023" name="IMA Fungus">
        <title>Comparative genomic study of the Penicillium genus elucidates a diverse pangenome and 15 lateral gene transfer events.</title>
        <authorList>
            <person name="Petersen C."/>
            <person name="Sorensen T."/>
            <person name="Nielsen M.R."/>
            <person name="Sondergaard T.E."/>
            <person name="Sorensen J.L."/>
            <person name="Fitzpatrick D.A."/>
            <person name="Frisvad J.C."/>
            <person name="Nielsen K.L."/>
        </authorList>
    </citation>
    <scope>NUCLEOTIDE SEQUENCE</scope>
    <source>
        <strain evidence="13">IBT 15544</strain>
    </source>
</reference>
<keyword evidence="14" id="KW-1185">Reference proteome</keyword>
<reference evidence="13" key="1">
    <citation type="submission" date="2022-12" db="EMBL/GenBank/DDBJ databases">
        <authorList>
            <person name="Petersen C."/>
        </authorList>
    </citation>
    <scope>NUCLEOTIDE SEQUENCE</scope>
    <source>
        <strain evidence="13">IBT 15544</strain>
    </source>
</reference>
<dbReference type="PANTHER" id="PTHR30540:SF83">
    <property type="entry name" value="K+ POTASSIUM TRANSPORTER"/>
    <property type="match status" value="1"/>
</dbReference>
<comment type="subcellular location">
    <subcellularLocation>
        <location evidence="1">Membrane</location>
        <topology evidence="1">Multi-pass membrane protein</topology>
    </subcellularLocation>
</comment>
<keyword evidence="3" id="KW-0633">Potassium transport</keyword>
<evidence type="ECO:0008006" key="15">
    <source>
        <dbReference type="Google" id="ProtNLM"/>
    </source>
</evidence>
<dbReference type="NCBIfam" id="TIGR00794">
    <property type="entry name" value="kup"/>
    <property type="match status" value="1"/>
</dbReference>
<feature type="region of interest" description="Disordered" evidence="9">
    <location>
        <begin position="57"/>
        <end position="76"/>
    </location>
</feature>
<feature type="transmembrane region" description="Helical" evidence="10">
    <location>
        <begin position="170"/>
        <end position="188"/>
    </location>
</feature>
<evidence type="ECO:0000256" key="5">
    <source>
        <dbReference type="ARBA" id="ARBA00022958"/>
    </source>
</evidence>
<evidence type="ECO:0000256" key="9">
    <source>
        <dbReference type="SAM" id="MobiDB-lite"/>
    </source>
</evidence>
<dbReference type="Proteomes" id="UP001150904">
    <property type="component" value="Unassembled WGS sequence"/>
</dbReference>
<keyword evidence="7" id="KW-0406">Ion transport</keyword>
<evidence type="ECO:0000313" key="13">
    <source>
        <dbReference type="EMBL" id="KAJ5195319.1"/>
    </source>
</evidence>
<evidence type="ECO:0000259" key="12">
    <source>
        <dbReference type="Pfam" id="PF22776"/>
    </source>
</evidence>
<evidence type="ECO:0000256" key="2">
    <source>
        <dbReference type="ARBA" id="ARBA00022448"/>
    </source>
</evidence>
<sequence>MTTIRIADDARQGGESRLSGEGAISRTTSTVQPEGDEGDDNIYNIRSQARLPGRISRISTGQEQADEDPSLRTPGDFKEKQNFKGRVLLWLAYQSIGVIYGDIGTSPLYVFSSTFSSAPSRQDLVGMNITYRDPREASLVRMKRYLSGDLERAGQRVRHRIESSKVAREVLKVIGVLAVTMVLSDGLLTPAQSVLGAVQGIEVVQPNISKGTVIGVTDAILVVLFSIQPLGITKISFAFSPIIVIWLGFNAAFGIYNLAKYDATVFEAFNPGLAFEFLIHHGEKGWRMLGGVLLAFTGVEALFADLGAFSRRAIQISWLCYAFPCIWLAYIGQAAYISVHPEAYSNPFFNAAPPGTIYPALVIAILAAIVASQAIISATFQLLTQVMKLSYFPQCKVVHTSRIFYGQLYIPLANWLLMIGTILVASIYNNTKSLGDAYGVCVMFVTFFDTCMVSLAAMFVWRITPYLVFFPWLIIACLDGTYLSSALTKVPSGAWFTITLSSVLATIFLLWRYGKEQQWLAEAEDRFPTSHFVATESDGQMHLTERYGGSPIGTSRGLGIFFDKAGETTPIVFSQFVLKLTSIPEVTVFFHLRPLEIPSVAPEDRHSVSRLAIPNCYRLVVRYGYNDEIITPHLASIVVDQIRRYLMLEKMPRPDRLPSSPVEAVANEGPSAEYGGTNNPATDKDADGGRELSDRLTRLEGAYAHKVLYIIGKEQMKIKTDASFPRKVLLHLFLWIRDNTRNKMANLRVPTDKVIEVGFLKEI</sequence>
<dbReference type="Pfam" id="PF02705">
    <property type="entry name" value="K_trans"/>
    <property type="match status" value="2"/>
</dbReference>
<evidence type="ECO:0000256" key="10">
    <source>
        <dbReference type="SAM" id="Phobius"/>
    </source>
</evidence>
<organism evidence="13 14">
    <name type="scientific">Penicillium cinerascens</name>
    <dbReference type="NCBI Taxonomy" id="70096"/>
    <lineage>
        <taxon>Eukaryota</taxon>
        <taxon>Fungi</taxon>
        <taxon>Dikarya</taxon>
        <taxon>Ascomycota</taxon>
        <taxon>Pezizomycotina</taxon>
        <taxon>Eurotiomycetes</taxon>
        <taxon>Eurotiomycetidae</taxon>
        <taxon>Eurotiales</taxon>
        <taxon>Aspergillaceae</taxon>
        <taxon>Penicillium</taxon>
    </lineage>
</organism>
<evidence type="ECO:0000259" key="11">
    <source>
        <dbReference type="Pfam" id="PF02705"/>
    </source>
</evidence>
<feature type="transmembrane region" description="Helical" evidence="10">
    <location>
        <begin position="437"/>
        <end position="460"/>
    </location>
</feature>
<evidence type="ECO:0000256" key="6">
    <source>
        <dbReference type="ARBA" id="ARBA00022989"/>
    </source>
</evidence>
<evidence type="ECO:0000313" key="14">
    <source>
        <dbReference type="Proteomes" id="UP001150904"/>
    </source>
</evidence>
<keyword evidence="4 10" id="KW-0812">Transmembrane</keyword>
<dbReference type="EMBL" id="JAPQKR010000015">
    <property type="protein sequence ID" value="KAJ5195319.1"/>
    <property type="molecule type" value="Genomic_DNA"/>
</dbReference>
<evidence type="ECO:0000256" key="8">
    <source>
        <dbReference type="ARBA" id="ARBA00023136"/>
    </source>
</evidence>
<keyword evidence="6 10" id="KW-1133">Transmembrane helix</keyword>
<feature type="domain" description="K+ potassium transporter integral membrane" evidence="11">
    <location>
        <begin position="162"/>
        <end position="533"/>
    </location>
</feature>
<dbReference type="InterPro" id="IPR053951">
    <property type="entry name" value="K_trans_N"/>
</dbReference>
<protein>
    <recommendedName>
        <fullName evidence="15">Potassium transporter</fullName>
    </recommendedName>
</protein>
<evidence type="ECO:0000256" key="1">
    <source>
        <dbReference type="ARBA" id="ARBA00004141"/>
    </source>
</evidence>
<dbReference type="InterPro" id="IPR053952">
    <property type="entry name" value="K_trans_C"/>
</dbReference>
<gene>
    <name evidence="13" type="ORF">N7498_008757</name>
</gene>
<feature type="region of interest" description="Disordered" evidence="9">
    <location>
        <begin position="1"/>
        <end position="45"/>
    </location>
</feature>
<feature type="transmembrane region" description="Helical" evidence="10">
    <location>
        <begin position="316"/>
        <end position="337"/>
    </location>
</feature>
<dbReference type="InterPro" id="IPR003855">
    <property type="entry name" value="K+_transporter"/>
</dbReference>
<dbReference type="OrthoDB" id="504708at2759"/>
<keyword evidence="8 10" id="KW-0472">Membrane</keyword>
<dbReference type="GeneID" id="83183120"/>
<evidence type="ECO:0000256" key="7">
    <source>
        <dbReference type="ARBA" id="ARBA00023065"/>
    </source>
</evidence>
<feature type="domain" description="K+ potassium transporter integral membrane" evidence="11">
    <location>
        <begin position="91"/>
        <end position="126"/>
    </location>
</feature>
<feature type="transmembrane region" description="Helical" evidence="10">
    <location>
        <begin position="285"/>
        <end position="304"/>
    </location>
</feature>
<feature type="transmembrane region" description="Helical" evidence="10">
    <location>
        <begin position="467"/>
        <end position="487"/>
    </location>
</feature>
<evidence type="ECO:0000256" key="4">
    <source>
        <dbReference type="ARBA" id="ARBA00022692"/>
    </source>
</evidence>
<comment type="caution">
    <text evidence="13">The sequence shown here is derived from an EMBL/GenBank/DDBJ whole genome shotgun (WGS) entry which is preliminary data.</text>
</comment>
<feature type="compositionally biased region" description="Basic and acidic residues" evidence="9">
    <location>
        <begin position="1"/>
        <end position="14"/>
    </location>
</feature>
<accession>A0A9W9JFB1</accession>
<dbReference type="AlphaFoldDB" id="A0A9W9JFB1"/>
<dbReference type="Pfam" id="PF22776">
    <property type="entry name" value="K_trans_C"/>
    <property type="match status" value="1"/>
</dbReference>
<evidence type="ECO:0000256" key="3">
    <source>
        <dbReference type="ARBA" id="ARBA00022538"/>
    </source>
</evidence>
<feature type="transmembrane region" description="Helical" evidence="10">
    <location>
        <begin position="239"/>
        <end position="259"/>
    </location>
</feature>
<feature type="domain" description="K+ potassium transporter C-terminal" evidence="12">
    <location>
        <begin position="557"/>
        <end position="763"/>
    </location>
</feature>
<keyword evidence="2" id="KW-0813">Transport</keyword>